<dbReference type="Gene3D" id="1.10.1790.10">
    <property type="entry name" value="PRD domain"/>
    <property type="match status" value="2"/>
</dbReference>
<dbReference type="EMBL" id="BMLW01000001">
    <property type="protein sequence ID" value="GGP07729.1"/>
    <property type="molecule type" value="Genomic_DNA"/>
</dbReference>
<dbReference type="Pfam" id="PF03123">
    <property type="entry name" value="CAT_RBD"/>
    <property type="match status" value="1"/>
</dbReference>
<comment type="caution">
    <text evidence="3">The sequence shown here is derived from an EMBL/GenBank/DDBJ whole genome shotgun (WGS) entry which is preliminary data.</text>
</comment>
<dbReference type="PANTHER" id="PTHR30185:SF15">
    <property type="entry name" value="CRYPTIC BETA-GLUCOSIDE BGL OPERON ANTITERMINATOR"/>
    <property type="match status" value="1"/>
</dbReference>
<keyword evidence="1" id="KW-0677">Repeat</keyword>
<dbReference type="Pfam" id="PF00874">
    <property type="entry name" value="PRD"/>
    <property type="match status" value="2"/>
</dbReference>
<name>A0ABQ2NPX8_9BACI</name>
<keyword evidence="4" id="KW-1185">Reference proteome</keyword>
<dbReference type="PROSITE" id="PS51372">
    <property type="entry name" value="PRD_2"/>
    <property type="match status" value="2"/>
</dbReference>
<dbReference type="SMART" id="SM01061">
    <property type="entry name" value="CAT_RBD"/>
    <property type="match status" value="1"/>
</dbReference>
<dbReference type="InterPro" id="IPR011608">
    <property type="entry name" value="PRD"/>
</dbReference>
<dbReference type="InterPro" id="IPR050661">
    <property type="entry name" value="BglG_antiterminators"/>
</dbReference>
<gene>
    <name evidence="3" type="ORF">GCM10011346_04870</name>
</gene>
<organism evidence="3 4">
    <name type="scientific">Oceanobacillus neutriphilus</name>
    <dbReference type="NCBI Taxonomy" id="531815"/>
    <lineage>
        <taxon>Bacteria</taxon>
        <taxon>Bacillati</taxon>
        <taxon>Bacillota</taxon>
        <taxon>Bacilli</taxon>
        <taxon>Bacillales</taxon>
        <taxon>Bacillaceae</taxon>
        <taxon>Oceanobacillus</taxon>
    </lineage>
</organism>
<accession>A0ABQ2NPX8</accession>
<dbReference type="Proteomes" id="UP000641206">
    <property type="component" value="Unassembled WGS sequence"/>
</dbReference>
<evidence type="ECO:0000256" key="1">
    <source>
        <dbReference type="ARBA" id="ARBA00022737"/>
    </source>
</evidence>
<sequence length="289" mass="33962">MLKSSRMKIKQILNNNAVLTTDANRKEAIVIGKGLGFKYHTNDILNETDVTRIYVPMKNGYREKIIELLEEIPFECITLTEKIINHAEKTLNVELNQNLIFNLADHINFSLRRFKEGMDLSNIFTEDIKRFYTDVYNVGVHSVEMINSFYQVNMDGDEAASIAFHIIDAMSNHTTEDTLNIIQGVNNIVDIIERYFDITFDENSLDYSRFIIHLQFFMKKIYMEENKDKPDNSSFTFLQFNKQKYADIDDCINKINDYTSKQHSYHLSDDDRLYLKIHIIRLVKHSFLP</sequence>
<evidence type="ECO:0000259" key="2">
    <source>
        <dbReference type="PROSITE" id="PS51372"/>
    </source>
</evidence>
<dbReference type="InterPro" id="IPR036650">
    <property type="entry name" value="CAT_RNA-bd_dom_sf"/>
</dbReference>
<dbReference type="InterPro" id="IPR036634">
    <property type="entry name" value="PRD_sf"/>
</dbReference>
<feature type="domain" description="PRD" evidence="2">
    <location>
        <begin position="71"/>
        <end position="176"/>
    </location>
</feature>
<reference evidence="4" key="1">
    <citation type="journal article" date="2019" name="Int. J. Syst. Evol. Microbiol.">
        <title>The Global Catalogue of Microorganisms (GCM) 10K type strain sequencing project: providing services to taxonomists for standard genome sequencing and annotation.</title>
        <authorList>
            <consortium name="The Broad Institute Genomics Platform"/>
            <consortium name="The Broad Institute Genome Sequencing Center for Infectious Disease"/>
            <person name="Wu L."/>
            <person name="Ma J."/>
        </authorList>
    </citation>
    <scope>NUCLEOTIDE SEQUENCE [LARGE SCALE GENOMIC DNA]</scope>
    <source>
        <strain evidence="4">CGMCC 1.7693</strain>
    </source>
</reference>
<proteinExistence type="predicted"/>
<dbReference type="PANTHER" id="PTHR30185">
    <property type="entry name" value="CRYPTIC BETA-GLUCOSIDE BGL OPERON ANTITERMINATOR"/>
    <property type="match status" value="1"/>
</dbReference>
<protein>
    <submittedName>
        <fullName evidence="3">Transcription antiterminator LicT</fullName>
    </submittedName>
</protein>
<dbReference type="SUPFAM" id="SSF63520">
    <property type="entry name" value="PTS-regulatory domain, PRD"/>
    <property type="match status" value="2"/>
</dbReference>
<evidence type="ECO:0000313" key="3">
    <source>
        <dbReference type="EMBL" id="GGP07729.1"/>
    </source>
</evidence>
<dbReference type="Gene3D" id="2.30.24.10">
    <property type="entry name" value="CAT RNA-binding domain"/>
    <property type="match status" value="1"/>
</dbReference>
<evidence type="ECO:0000313" key="4">
    <source>
        <dbReference type="Proteomes" id="UP000641206"/>
    </source>
</evidence>
<feature type="domain" description="PRD" evidence="2">
    <location>
        <begin position="177"/>
        <end position="289"/>
    </location>
</feature>
<dbReference type="InterPro" id="IPR004341">
    <property type="entry name" value="CAT_RNA-bd_dom"/>
</dbReference>
<dbReference type="SUPFAM" id="SSF50151">
    <property type="entry name" value="SacY-like RNA-binding domain"/>
    <property type="match status" value="1"/>
</dbReference>